<feature type="domain" description="DUF1285" evidence="1">
    <location>
        <begin position="17"/>
        <end position="82"/>
    </location>
</feature>
<sequence>MNIDRLLKHPPGAATIPPVDRWHPALCGDIDILIQVDGTWRHEGQPFARQEIPHQLARLLRRFDEGICLVTPVERWRVTVADLPFVIVEADRRDGAWWLTTQFDDVLRLDASHPMTLSAAPDGERRPEIAIRFGLGARLHRNVYYRLVDHAVLEEAGETTRLCLESAGETFVLGELDGEAP</sequence>
<feature type="domain" description="DUF1285" evidence="2">
    <location>
        <begin position="84"/>
        <end position="173"/>
    </location>
</feature>
<keyword evidence="4" id="KW-1185">Reference proteome</keyword>
<evidence type="ECO:0000313" key="4">
    <source>
        <dbReference type="Proteomes" id="UP001319882"/>
    </source>
</evidence>
<organism evidence="3 4">
    <name type="scientific">Vreelandella malpeensis</name>
    <dbReference type="NCBI Taxonomy" id="1172368"/>
    <lineage>
        <taxon>Bacteria</taxon>
        <taxon>Pseudomonadati</taxon>
        <taxon>Pseudomonadota</taxon>
        <taxon>Gammaproteobacteria</taxon>
        <taxon>Oceanospirillales</taxon>
        <taxon>Halomonadaceae</taxon>
        <taxon>Vreelandella</taxon>
    </lineage>
</organism>
<dbReference type="InterPro" id="IPR048341">
    <property type="entry name" value="DUF1285_N"/>
</dbReference>
<dbReference type="Pfam" id="PF06938">
    <property type="entry name" value="DUF1285_N"/>
    <property type="match status" value="1"/>
</dbReference>
<dbReference type="Gene3D" id="2.30.270.10">
    <property type="entry name" value="duf1285 protein"/>
    <property type="match status" value="1"/>
</dbReference>
<dbReference type="RefSeq" id="WP_227390440.1">
    <property type="nucleotide sequence ID" value="NZ_JBHSCJ010000002.1"/>
</dbReference>
<evidence type="ECO:0000259" key="2">
    <source>
        <dbReference type="Pfam" id="PF21028"/>
    </source>
</evidence>
<comment type="caution">
    <text evidence="3">The sequence shown here is derived from an EMBL/GenBank/DDBJ whole genome shotgun (WGS) entry which is preliminary data.</text>
</comment>
<protein>
    <submittedName>
        <fullName evidence="3">DUF1285 domain-containing protein</fullName>
    </submittedName>
</protein>
<name>A0ABS8DTY9_9GAMM</name>
<dbReference type="Proteomes" id="UP001319882">
    <property type="component" value="Unassembled WGS sequence"/>
</dbReference>
<dbReference type="Gene3D" id="3.10.540.10">
    <property type="entry name" value="duf1285 like domain"/>
    <property type="match status" value="1"/>
</dbReference>
<dbReference type="EMBL" id="WHVL01000004">
    <property type="protein sequence ID" value="MCB8889779.1"/>
    <property type="molecule type" value="Genomic_DNA"/>
</dbReference>
<reference evidence="3 4" key="1">
    <citation type="journal article" date="2021" name="Sci. Rep.">
        <title>Genome analysis of a halophilic bacterium Halomonas malpeensis YU-PRIM-29(T) reveals its exopolysaccharide and pigment producing capabilities.</title>
        <authorList>
            <person name="Athmika"/>
            <person name="Ghate S.D."/>
            <person name="Arun A.B."/>
            <person name="Rao S.S."/>
            <person name="Kumar S.T.A."/>
            <person name="Kandiyil M.K."/>
            <person name="Saptami K."/>
            <person name="Rekha P.D."/>
        </authorList>
    </citation>
    <scope>NUCLEOTIDE SEQUENCE [LARGE SCALE GENOMIC DNA]</scope>
    <source>
        <strain evidence="4">prim 29</strain>
    </source>
</reference>
<dbReference type="PIRSF" id="PIRSF029557">
    <property type="entry name" value="UCP029557"/>
    <property type="match status" value="1"/>
</dbReference>
<dbReference type="InterPro" id="IPR048342">
    <property type="entry name" value="DUF1285_C"/>
</dbReference>
<gene>
    <name evidence="3" type="ORF">GEV37_11700</name>
</gene>
<evidence type="ECO:0000313" key="3">
    <source>
        <dbReference type="EMBL" id="MCB8889779.1"/>
    </source>
</evidence>
<accession>A0ABS8DTY9</accession>
<dbReference type="InterPro" id="IPR023361">
    <property type="entry name" value="DUF1285_beta_roll_sf"/>
</dbReference>
<dbReference type="InterPro" id="IPR010707">
    <property type="entry name" value="DUF1285"/>
</dbReference>
<evidence type="ECO:0000259" key="1">
    <source>
        <dbReference type="Pfam" id="PF06938"/>
    </source>
</evidence>
<proteinExistence type="predicted"/>
<dbReference type="Pfam" id="PF21028">
    <property type="entry name" value="DUF1285_C"/>
    <property type="match status" value="1"/>
</dbReference>